<organism evidence="2 3">
    <name type="scientific">Escherichia coli</name>
    <dbReference type="NCBI Taxonomy" id="562"/>
    <lineage>
        <taxon>Bacteria</taxon>
        <taxon>Pseudomonadati</taxon>
        <taxon>Pseudomonadota</taxon>
        <taxon>Gammaproteobacteria</taxon>
        <taxon>Enterobacterales</taxon>
        <taxon>Enterobacteriaceae</taxon>
        <taxon>Escherichia</taxon>
    </lineage>
</organism>
<proteinExistence type="predicted"/>
<evidence type="ECO:0000313" key="2">
    <source>
        <dbReference type="EMBL" id="RIB37558.1"/>
    </source>
</evidence>
<protein>
    <submittedName>
        <fullName evidence="2">Uncharacterized protein</fullName>
    </submittedName>
</protein>
<gene>
    <name evidence="2" type="ORF">D3C88_33835</name>
</gene>
<dbReference type="Proteomes" id="UP000284508">
    <property type="component" value="Unassembled WGS sequence"/>
</dbReference>
<accession>A0A418G9I8</accession>
<keyword evidence="1" id="KW-0472">Membrane</keyword>
<sequence length="680" mass="78049">MSILKKGIMEDQRLLASAALFRQLHENKKDIYDVLAQFLCSTIVIHQLWEFDVTKCSQELNSDYGFDIPEAVVKSCLKNRLKKIGLLEFKNGKYYVTEKFDRNNNLKASYEQVKEEQDYIKNLLIQFVKSFSKEELNLEQIEELLSDFYSYFIHDRKQSENSVVISQFIIQNSKDPLFTDKLNKVEEGLILYGGICYNSDLVNAEPWRNDFQIVLDTELLFDAVGLNGDIHYRMFEEFLLLVKGLRDRSGNKSKIELKYFEETQSEVESYFYAAEKIFERNQHPDPSKTGMINLLQSCSTKSDITIKKIEFFEKLGKMKISLDANTDYYDKPEYNIESTSTLDKLKREFPDYELDKIADTLKIFTKINYKRKGRSNIKLEQTGALLITGKNITKSLSHYFSTQGERTIPFAATLDYITERLWFKSHKGFANGVKLPTTFDVVARAQVILSTQVAAKVANVYKDMKGSVASGAMSKETAANLVIELRSKNLQPEGFVPDLVEDIMSFMDEDVIENALRTKSLLEIRAKQGIESEKQVEVLQKKLEEISADKNELVIKSNLEKAATITEAQALVRNVIIQTRIREGAKLKRNAKLKYKLIRSVYFMLLVTIPVSFIAYFNVPSDTVVSVASLISGVIPLFFVAAMFKPIEKLTSRIVITGFKRKIKKRNEVHSVDNLLLTMH</sequence>
<evidence type="ECO:0000256" key="1">
    <source>
        <dbReference type="SAM" id="Phobius"/>
    </source>
</evidence>
<feature type="transmembrane region" description="Helical" evidence="1">
    <location>
        <begin position="597"/>
        <end position="617"/>
    </location>
</feature>
<dbReference type="AlphaFoldDB" id="A0A418G9I8"/>
<name>A0A418G9I8_ECOLX</name>
<comment type="caution">
    <text evidence="2">The sequence shown here is derived from an EMBL/GenBank/DDBJ whole genome shotgun (WGS) entry which is preliminary data.</text>
</comment>
<feature type="transmembrane region" description="Helical" evidence="1">
    <location>
        <begin position="623"/>
        <end position="644"/>
    </location>
</feature>
<evidence type="ECO:0000313" key="3">
    <source>
        <dbReference type="Proteomes" id="UP000284508"/>
    </source>
</evidence>
<keyword evidence="1" id="KW-0812">Transmembrane</keyword>
<dbReference type="EMBL" id="QXHA01002005">
    <property type="protein sequence ID" value="RIB37558.1"/>
    <property type="molecule type" value="Genomic_DNA"/>
</dbReference>
<keyword evidence="1" id="KW-1133">Transmembrane helix</keyword>
<reference evidence="2 3" key="1">
    <citation type="journal article" date="2018" name="BMC Microbiol.">
        <title>Genome sequencing of strains of the most prevalent clonal group of O1:K1:H7 Escherichia coli that causes neonatal meningitis in France.</title>
        <authorList>
            <person name="Geslain G."/>
            <person name="Birgy A."/>
            <person name="Adiba S."/>
            <person name="Magnan M."/>
            <person name="Courroux C."/>
            <person name="Levy C."/>
            <person name="Cohen R."/>
            <person name="Bidet P."/>
            <person name="Bonacorsi S."/>
        </authorList>
    </citation>
    <scope>NUCLEOTIDE SEQUENCE [LARGE SCALE GENOMIC DNA]</scope>
    <source>
        <strain evidence="2 3">S308</strain>
    </source>
</reference>
<dbReference type="RefSeq" id="WP_001596833.1">
    <property type="nucleotide sequence ID" value="NZ_JAATUX010000034.1"/>
</dbReference>